<reference evidence="1" key="1">
    <citation type="submission" date="2021-02" db="EMBL/GenBank/DDBJ databases">
        <title>Natrosporangium hydrolyticum gen. nov., sp. nov, a haloalkaliphilic actinobacterium from a soda solonchak soil.</title>
        <authorList>
            <person name="Sorokin D.Y."/>
            <person name="Khijniak T.V."/>
            <person name="Zakharycheva A.P."/>
            <person name="Boueva O.V."/>
            <person name="Ariskina E.V."/>
            <person name="Hahnke R.L."/>
            <person name="Bunk B."/>
            <person name="Sproer C."/>
            <person name="Schumann P."/>
            <person name="Evtushenko L.I."/>
            <person name="Kublanov I.V."/>
        </authorList>
    </citation>
    <scope>NUCLEOTIDE SEQUENCE</scope>
    <source>
        <strain evidence="1">DSM 106523</strain>
    </source>
</reference>
<dbReference type="Gene3D" id="1.10.1660.10">
    <property type="match status" value="1"/>
</dbReference>
<evidence type="ECO:0000313" key="2">
    <source>
        <dbReference type="Proteomes" id="UP000662857"/>
    </source>
</evidence>
<dbReference type="AlphaFoldDB" id="A0A895YP02"/>
<evidence type="ECO:0000313" key="1">
    <source>
        <dbReference type="EMBL" id="QSB17209.1"/>
    </source>
</evidence>
<proteinExistence type="predicted"/>
<accession>A0A895YP02</accession>
<dbReference type="Proteomes" id="UP000662857">
    <property type="component" value="Chromosome"/>
</dbReference>
<name>A0A895YP02_9ACTN</name>
<dbReference type="EMBL" id="CP070499">
    <property type="protein sequence ID" value="QSB17209.1"/>
    <property type="molecule type" value="Genomic_DNA"/>
</dbReference>
<protein>
    <submittedName>
        <fullName evidence="1">MerR family transcriptional regulator</fullName>
    </submittedName>
</protein>
<sequence length="98" mass="11031">MVRVPQSYLSVEGFARRSGVHPELVYRLVRLGLLEARAEPTGDLSFAPEQLRTLARIQRLRCGLALNYAAVGLVMDLLDRVAELEAAARHRRRAALHR</sequence>
<dbReference type="KEGG" id="nhy:JQS43_09200"/>
<dbReference type="Pfam" id="PF13591">
    <property type="entry name" value="MerR_2"/>
    <property type="match status" value="1"/>
</dbReference>
<organism evidence="1 2">
    <name type="scientific">Natronosporangium hydrolyticum</name>
    <dbReference type="NCBI Taxonomy" id="2811111"/>
    <lineage>
        <taxon>Bacteria</taxon>
        <taxon>Bacillati</taxon>
        <taxon>Actinomycetota</taxon>
        <taxon>Actinomycetes</taxon>
        <taxon>Micromonosporales</taxon>
        <taxon>Micromonosporaceae</taxon>
        <taxon>Natronosporangium</taxon>
    </lineage>
</organism>
<keyword evidence="2" id="KW-1185">Reference proteome</keyword>
<gene>
    <name evidence="1" type="ORF">JQS43_09200</name>
</gene>